<keyword evidence="3" id="KW-1185">Reference proteome</keyword>
<feature type="compositionally biased region" description="Low complexity" evidence="1">
    <location>
        <begin position="19"/>
        <end position="30"/>
    </location>
</feature>
<protein>
    <submittedName>
        <fullName evidence="2">Uncharacterized protein</fullName>
    </submittedName>
</protein>
<accession>A0ABN2YBM2</accession>
<evidence type="ECO:0000313" key="3">
    <source>
        <dbReference type="Proteomes" id="UP001500443"/>
    </source>
</evidence>
<sequence length="87" mass="8596">MFALTGALLSATGLVAATESGAGGETEASGPLVALSEQGRGGGGRHSDGREGNAMFQLDGTYYTAASDLHGWNTSPRRAGGTTPAAV</sequence>
<name>A0ABN2YBM2_9ACTN</name>
<dbReference type="Proteomes" id="UP001500443">
    <property type="component" value="Unassembled WGS sequence"/>
</dbReference>
<comment type="caution">
    <text evidence="2">The sequence shown here is derived from an EMBL/GenBank/DDBJ whole genome shotgun (WGS) entry which is preliminary data.</text>
</comment>
<dbReference type="EMBL" id="BAAAPF010000084">
    <property type="protein sequence ID" value="GAA2124872.1"/>
    <property type="molecule type" value="Genomic_DNA"/>
</dbReference>
<reference evidence="2 3" key="1">
    <citation type="journal article" date="2019" name="Int. J. Syst. Evol. Microbiol.">
        <title>The Global Catalogue of Microorganisms (GCM) 10K type strain sequencing project: providing services to taxonomists for standard genome sequencing and annotation.</title>
        <authorList>
            <consortium name="The Broad Institute Genomics Platform"/>
            <consortium name="The Broad Institute Genome Sequencing Center for Infectious Disease"/>
            <person name="Wu L."/>
            <person name="Ma J."/>
        </authorList>
    </citation>
    <scope>NUCLEOTIDE SEQUENCE [LARGE SCALE GENOMIC DNA]</scope>
    <source>
        <strain evidence="2 3">JCM 15481</strain>
    </source>
</reference>
<proteinExistence type="predicted"/>
<organism evidence="2 3">
    <name type="scientific">Streptomyces synnematoformans</name>
    <dbReference type="NCBI Taxonomy" id="415721"/>
    <lineage>
        <taxon>Bacteria</taxon>
        <taxon>Bacillati</taxon>
        <taxon>Actinomycetota</taxon>
        <taxon>Actinomycetes</taxon>
        <taxon>Kitasatosporales</taxon>
        <taxon>Streptomycetaceae</taxon>
        <taxon>Streptomyces</taxon>
    </lineage>
</organism>
<evidence type="ECO:0000256" key="1">
    <source>
        <dbReference type="SAM" id="MobiDB-lite"/>
    </source>
</evidence>
<feature type="region of interest" description="Disordered" evidence="1">
    <location>
        <begin position="67"/>
        <end position="87"/>
    </location>
</feature>
<feature type="region of interest" description="Disordered" evidence="1">
    <location>
        <begin position="19"/>
        <end position="53"/>
    </location>
</feature>
<evidence type="ECO:0000313" key="2">
    <source>
        <dbReference type="EMBL" id="GAA2124872.1"/>
    </source>
</evidence>
<gene>
    <name evidence="2" type="ORF">GCM10009802_30080</name>
</gene>